<reference evidence="2" key="1">
    <citation type="journal article" date="2014" name="Int. J. Syst. Evol. Microbiol.">
        <title>Complete genome sequence of Corynebacterium casei LMG S-19264T (=DSM 44701T), isolated from a smear-ripened cheese.</title>
        <authorList>
            <consortium name="US DOE Joint Genome Institute (JGI-PGF)"/>
            <person name="Walter F."/>
            <person name="Albersmeier A."/>
            <person name="Kalinowski J."/>
            <person name="Ruckert C."/>
        </authorList>
    </citation>
    <scope>NUCLEOTIDE SEQUENCE</scope>
    <source>
        <strain evidence="2">CGMCC 4.7110</strain>
    </source>
</reference>
<feature type="compositionally biased region" description="Basic residues" evidence="1">
    <location>
        <begin position="12"/>
        <end position="23"/>
    </location>
</feature>
<evidence type="ECO:0000313" key="3">
    <source>
        <dbReference type="Proteomes" id="UP000653411"/>
    </source>
</evidence>
<dbReference type="EMBL" id="BMML01000024">
    <property type="protein sequence ID" value="GGN36207.1"/>
    <property type="molecule type" value="Genomic_DNA"/>
</dbReference>
<comment type="caution">
    <text evidence="2">The sequence shown here is derived from an EMBL/GenBank/DDBJ whole genome shotgun (WGS) entry which is preliminary data.</text>
</comment>
<gene>
    <name evidence="2" type="ORF">GCM10011578_079150</name>
</gene>
<evidence type="ECO:0000256" key="1">
    <source>
        <dbReference type="SAM" id="MobiDB-lite"/>
    </source>
</evidence>
<proteinExistence type="predicted"/>
<feature type="region of interest" description="Disordered" evidence="1">
    <location>
        <begin position="1"/>
        <end position="33"/>
    </location>
</feature>
<feature type="region of interest" description="Disordered" evidence="1">
    <location>
        <begin position="47"/>
        <end position="67"/>
    </location>
</feature>
<dbReference type="Proteomes" id="UP000653411">
    <property type="component" value="Unassembled WGS sequence"/>
</dbReference>
<dbReference type="RefSeq" id="WP_189267747.1">
    <property type="nucleotide sequence ID" value="NZ_BMML01000024.1"/>
</dbReference>
<sequence>MTTAAVSTARARLGRARRTYGRTRRGDGWSGAAGPEARVELAAPGAGREGGLRGISMASPLMTLTRR</sequence>
<evidence type="ECO:0000313" key="2">
    <source>
        <dbReference type="EMBL" id="GGN36207.1"/>
    </source>
</evidence>
<organism evidence="2 3">
    <name type="scientific">Streptomyces fuscichromogenes</name>
    <dbReference type="NCBI Taxonomy" id="1324013"/>
    <lineage>
        <taxon>Bacteria</taxon>
        <taxon>Bacillati</taxon>
        <taxon>Actinomycetota</taxon>
        <taxon>Actinomycetes</taxon>
        <taxon>Kitasatosporales</taxon>
        <taxon>Streptomycetaceae</taxon>
        <taxon>Streptomyces</taxon>
    </lineage>
</organism>
<name>A0A917XL54_9ACTN</name>
<protein>
    <submittedName>
        <fullName evidence="2">Uncharacterized protein</fullName>
    </submittedName>
</protein>
<dbReference type="AlphaFoldDB" id="A0A917XL54"/>
<keyword evidence="3" id="KW-1185">Reference proteome</keyword>
<reference evidence="2" key="2">
    <citation type="submission" date="2020-09" db="EMBL/GenBank/DDBJ databases">
        <authorList>
            <person name="Sun Q."/>
            <person name="Zhou Y."/>
        </authorList>
    </citation>
    <scope>NUCLEOTIDE SEQUENCE</scope>
    <source>
        <strain evidence="2">CGMCC 4.7110</strain>
    </source>
</reference>
<accession>A0A917XL54</accession>